<comment type="caution">
    <text evidence="2">The sequence shown here is derived from an EMBL/GenBank/DDBJ whole genome shotgun (WGS) entry which is preliminary data.</text>
</comment>
<protein>
    <recommendedName>
        <fullName evidence="4">MarR family transcriptional regulator</fullName>
    </recommendedName>
</protein>
<evidence type="ECO:0000313" key="3">
    <source>
        <dbReference type="Proteomes" id="UP001174050"/>
    </source>
</evidence>
<gene>
    <name evidence="2" type="ORF">QWM81_05020</name>
</gene>
<evidence type="ECO:0000313" key="2">
    <source>
        <dbReference type="EMBL" id="MDN3293410.1"/>
    </source>
</evidence>
<dbReference type="RefSeq" id="WP_290110264.1">
    <property type="nucleotide sequence ID" value="NZ_JAUEPL010000004.1"/>
</dbReference>
<dbReference type="Proteomes" id="UP001174050">
    <property type="component" value="Unassembled WGS sequence"/>
</dbReference>
<keyword evidence="3" id="KW-1185">Reference proteome</keyword>
<feature type="region of interest" description="Disordered" evidence="1">
    <location>
        <begin position="1"/>
        <end position="83"/>
    </location>
</feature>
<feature type="compositionally biased region" description="Basic residues" evidence="1">
    <location>
        <begin position="57"/>
        <end position="76"/>
    </location>
</feature>
<feature type="compositionally biased region" description="Low complexity" evidence="1">
    <location>
        <begin position="26"/>
        <end position="42"/>
    </location>
</feature>
<reference evidence="2" key="1">
    <citation type="submission" date="2023-06" db="EMBL/GenBank/DDBJ databases">
        <title>WGS-Sequencing of Streptomyces ficellus isolate 21 collected from sand in Gara Djebilet Iron Mine in Algeria.</title>
        <authorList>
            <person name="Zegers G.P."/>
            <person name="Gomez A."/>
            <person name="Gueddou A."/>
            <person name="Zahara A.F."/>
            <person name="Worth M."/>
            <person name="Sevigny J.L."/>
            <person name="Tisa L."/>
        </authorList>
    </citation>
    <scope>NUCLEOTIDE SEQUENCE</scope>
    <source>
        <strain evidence="2">AS11</strain>
    </source>
</reference>
<name>A0ABT7Z1R6_9ACTN</name>
<dbReference type="EMBL" id="JAUEPL010000004">
    <property type="protein sequence ID" value="MDN3293410.1"/>
    <property type="molecule type" value="Genomic_DNA"/>
</dbReference>
<evidence type="ECO:0008006" key="4">
    <source>
        <dbReference type="Google" id="ProtNLM"/>
    </source>
</evidence>
<sequence>MPDLMPDLAHEHRTARDHWPSEDVDQAPQAPSADPSTTPSAPRHQGPGVVAGQPRRSGGRRRSANPHVQRRPAHRKNSTEPRRRELLQALGIFQRATPDQLWKLTRPDNRHDKLTRDNLLDLEDHQLVRIESVQDDQRQVWVLTARGHRETKKLLEPKGIRISALRKQGASGV</sequence>
<feature type="compositionally biased region" description="Basic and acidic residues" evidence="1">
    <location>
        <begin position="8"/>
        <end position="21"/>
    </location>
</feature>
<evidence type="ECO:0000256" key="1">
    <source>
        <dbReference type="SAM" id="MobiDB-lite"/>
    </source>
</evidence>
<proteinExistence type="predicted"/>
<accession>A0ABT7Z1R6</accession>
<organism evidence="2 3">
    <name type="scientific">Streptomyces ficellus</name>
    <dbReference type="NCBI Taxonomy" id="1977088"/>
    <lineage>
        <taxon>Bacteria</taxon>
        <taxon>Bacillati</taxon>
        <taxon>Actinomycetota</taxon>
        <taxon>Actinomycetes</taxon>
        <taxon>Kitasatosporales</taxon>
        <taxon>Streptomycetaceae</taxon>
        <taxon>Streptomyces</taxon>
    </lineage>
</organism>